<sequence>MNMNPYLETINLVKSLNGRYKQEDKEMVVKIIDEYKKKHNCSYKYAYEMNVEGNPSYSAYSSWRHKLKTK</sequence>
<keyword evidence="2" id="KW-1185">Reference proteome</keyword>
<proteinExistence type="predicted"/>
<dbReference type="KEGG" id="saqt:GJV85_06730"/>
<dbReference type="Proteomes" id="UP000671852">
    <property type="component" value="Chromosome"/>
</dbReference>
<dbReference type="RefSeq" id="WP_207560633.1">
    <property type="nucleotide sequence ID" value="NZ_CP046072.1"/>
</dbReference>
<dbReference type="AlphaFoldDB" id="A0A975GCZ2"/>
<accession>A0A975GCZ2</accession>
<reference evidence="1" key="2">
    <citation type="submission" date="2021-04" db="EMBL/GenBank/DDBJ databases">
        <title>Isolation and characterization of a novel species of the genus Sulfurimonas.</title>
        <authorList>
            <person name="Fukui M."/>
        </authorList>
    </citation>
    <scope>NUCLEOTIDE SEQUENCE</scope>
    <source>
        <strain evidence="1">H1576</strain>
    </source>
</reference>
<name>A0A975GCZ2_9BACT</name>
<protein>
    <submittedName>
        <fullName evidence="1">Uncharacterized protein</fullName>
    </submittedName>
</protein>
<evidence type="ECO:0000313" key="1">
    <source>
        <dbReference type="EMBL" id="QSZ41813.1"/>
    </source>
</evidence>
<evidence type="ECO:0000313" key="2">
    <source>
        <dbReference type="Proteomes" id="UP000671852"/>
    </source>
</evidence>
<dbReference type="EMBL" id="CP046072">
    <property type="protein sequence ID" value="QSZ41813.1"/>
    <property type="molecule type" value="Genomic_DNA"/>
</dbReference>
<reference evidence="1" key="1">
    <citation type="submission" date="2019-11" db="EMBL/GenBank/DDBJ databases">
        <authorList>
            <person name="Kojima H."/>
        </authorList>
    </citation>
    <scope>NUCLEOTIDE SEQUENCE</scope>
    <source>
        <strain evidence="1">H1576</strain>
    </source>
</reference>
<gene>
    <name evidence="1" type="ORF">GJV85_06730</name>
</gene>
<organism evidence="1 2">
    <name type="scientific">Sulfurimonas aquatica</name>
    <dbReference type="NCBI Taxonomy" id="2672570"/>
    <lineage>
        <taxon>Bacteria</taxon>
        <taxon>Pseudomonadati</taxon>
        <taxon>Campylobacterota</taxon>
        <taxon>Epsilonproteobacteria</taxon>
        <taxon>Campylobacterales</taxon>
        <taxon>Sulfurimonadaceae</taxon>
        <taxon>Sulfurimonas</taxon>
    </lineage>
</organism>